<dbReference type="GO" id="GO:0016787">
    <property type="term" value="F:hydrolase activity"/>
    <property type="evidence" value="ECO:0007669"/>
    <property type="project" value="UniProtKB-KW"/>
</dbReference>
<dbReference type="Proteomes" id="UP000317199">
    <property type="component" value="Chromosome"/>
</dbReference>
<dbReference type="EMBL" id="CP041242">
    <property type="protein sequence ID" value="QDH69763.1"/>
    <property type="molecule type" value="Genomic_DNA"/>
</dbReference>
<dbReference type="InterPro" id="IPR017208">
    <property type="entry name" value="UCP037442_abhydr"/>
</dbReference>
<name>A0A514BQU2_9GAMM</name>
<evidence type="ECO:0000313" key="2">
    <source>
        <dbReference type="EMBL" id="QDH69763.1"/>
    </source>
</evidence>
<dbReference type="SUPFAM" id="SSF53474">
    <property type="entry name" value="alpha/beta-Hydrolases"/>
    <property type="match status" value="1"/>
</dbReference>
<evidence type="ECO:0000313" key="3">
    <source>
        <dbReference type="Proteomes" id="UP000317199"/>
    </source>
</evidence>
<reference evidence="2 3" key="1">
    <citation type="submission" date="2019-06" db="EMBL/GenBank/DDBJ databases">
        <title>Lysobacter alkalisoli sp. nov. isolated from saline-alkali soil.</title>
        <authorList>
            <person name="Sun J.-Q."/>
            <person name="Xu L."/>
        </authorList>
    </citation>
    <scope>NUCLEOTIDE SEQUENCE [LARGE SCALE GENOMIC DNA]</scope>
    <source>
        <strain evidence="2 3">SJ-36</strain>
    </source>
</reference>
<dbReference type="AlphaFoldDB" id="A0A514BQU2"/>
<accession>A0A514BQU2</accession>
<proteinExistence type="predicted"/>
<sequence length="294" mass="32004">MSAIPNGLTTTEAELSCDAADGHRWSLLVRRPADMPRAVLTWLPALGVAARHYLPFAEALTAHGIATVIHEWRGSGSSSLRPDRSTDWSYAQLLAADLPVTEAAVAQAFPDTGRILGGHSLGGQLACCRLGMAPDAAGQLWLVASGAPYWRAFPSPTRWWLPMVYRFLPWLANLRGALPGRRIGFGGEEARGLIDDWSRSALSGQYRARHLDTDLETGMASLSPTVRAVTLAHDWLAPRSSLDFLLSKFDRPRVHHALLDNSTLGTQADHFAWMKQPETVARTLSGLDGPVGRD</sequence>
<feature type="domain" description="Serine aminopeptidase S33" evidence="1">
    <location>
        <begin position="36"/>
        <end position="173"/>
    </location>
</feature>
<dbReference type="KEGG" id="lyj:FKV23_06380"/>
<dbReference type="Pfam" id="PF12146">
    <property type="entry name" value="Hydrolase_4"/>
    <property type="match status" value="1"/>
</dbReference>
<protein>
    <submittedName>
        <fullName evidence="2">Alpha/beta fold hydrolase</fullName>
    </submittedName>
</protein>
<dbReference type="OrthoDB" id="9785076at2"/>
<gene>
    <name evidence="2" type="ORF">FKV23_06380</name>
</gene>
<keyword evidence="2" id="KW-0378">Hydrolase</keyword>
<evidence type="ECO:0000259" key="1">
    <source>
        <dbReference type="Pfam" id="PF12146"/>
    </source>
</evidence>
<organism evidence="2 3">
    <name type="scientific">Marilutibacter alkalisoli</name>
    <dbReference type="NCBI Taxonomy" id="2591633"/>
    <lineage>
        <taxon>Bacteria</taxon>
        <taxon>Pseudomonadati</taxon>
        <taxon>Pseudomonadota</taxon>
        <taxon>Gammaproteobacteria</taxon>
        <taxon>Lysobacterales</taxon>
        <taxon>Lysobacteraceae</taxon>
        <taxon>Marilutibacter</taxon>
    </lineage>
</organism>
<dbReference type="PIRSF" id="PIRSF037442">
    <property type="entry name" value="UCP037442_abhydr"/>
    <property type="match status" value="1"/>
</dbReference>
<dbReference type="Gene3D" id="3.40.50.1820">
    <property type="entry name" value="alpha/beta hydrolase"/>
    <property type="match status" value="1"/>
</dbReference>
<dbReference type="RefSeq" id="WP_141623103.1">
    <property type="nucleotide sequence ID" value="NZ_CP041242.1"/>
</dbReference>
<dbReference type="InterPro" id="IPR029058">
    <property type="entry name" value="AB_hydrolase_fold"/>
</dbReference>
<dbReference type="InterPro" id="IPR022742">
    <property type="entry name" value="Hydrolase_4"/>
</dbReference>
<keyword evidence="3" id="KW-1185">Reference proteome</keyword>